<comment type="caution">
    <text evidence="7">The sequence shown here is derived from an EMBL/GenBank/DDBJ whole genome shotgun (WGS) entry which is preliminary data.</text>
</comment>
<dbReference type="GO" id="GO:0046872">
    <property type="term" value="F:metal ion binding"/>
    <property type="evidence" value="ECO:0007669"/>
    <property type="project" value="UniProtKB-KW"/>
</dbReference>
<dbReference type="EMBL" id="VFPA01000006">
    <property type="protein sequence ID" value="TQM02824.1"/>
    <property type="molecule type" value="Genomic_DNA"/>
</dbReference>
<dbReference type="PANTHER" id="PTHR43808:SF8">
    <property type="entry name" value="PEPTIDASE M20 DIMERISATION DOMAIN-CONTAINING PROTEIN"/>
    <property type="match status" value="1"/>
</dbReference>
<dbReference type="RefSeq" id="WP_170231722.1">
    <property type="nucleotide sequence ID" value="NZ_VFPA01000006.1"/>
</dbReference>
<sequence>MGSPVLALAAELVAIDSQNPGVGEARIAAFVADHARERGLTAEVVETAPGRCNVLVTADAGTGPHLALSGHLDTKPIGDLSAWHTPPLDLVVDGDLAYGLGSSDMKGAIAAMLLAIESWARTARRGRLSLILTADEEAGSDHGSIALSRQGLVDADAIVIGEPSGVSSPWEAMYLISRGICCFEVVVRGKQGHSGLSDRLPTSATVAAARAATAIADFTPSVPRPPSIPCTPTVNAAVRISGGVFYGVHPGEAMIASDIRLVPGMDRETLHRELCDLLAAALPTDVNWEIRYADGSLGWMEAAEIDPRHSVVTAAQQACVDVLGHELPLGAYPGGTDATHFTNIGDTPSIAALGPGWLSVAHGPDEHVGVSQLSQAERLYERLAHTYLSENRRGPA</sequence>
<dbReference type="Proteomes" id="UP000315677">
    <property type="component" value="Unassembled WGS sequence"/>
</dbReference>
<dbReference type="InterPro" id="IPR050072">
    <property type="entry name" value="Peptidase_M20A"/>
</dbReference>
<evidence type="ECO:0000256" key="4">
    <source>
        <dbReference type="ARBA" id="ARBA00022801"/>
    </source>
</evidence>
<gene>
    <name evidence="7" type="ORF">FB558_7467</name>
</gene>
<keyword evidence="3" id="KW-0479">Metal-binding</keyword>
<dbReference type="Gene3D" id="3.40.630.10">
    <property type="entry name" value="Zn peptidases"/>
    <property type="match status" value="1"/>
</dbReference>
<feature type="domain" description="Peptidase M20 dimerisation" evidence="6">
    <location>
        <begin position="177"/>
        <end position="284"/>
    </location>
</feature>
<evidence type="ECO:0000313" key="7">
    <source>
        <dbReference type="EMBL" id="TQM02824.1"/>
    </source>
</evidence>
<dbReference type="SUPFAM" id="SSF55031">
    <property type="entry name" value="Bacterial exopeptidase dimerisation domain"/>
    <property type="match status" value="1"/>
</dbReference>
<organism evidence="7 8">
    <name type="scientific">Pseudonocardia kunmingensis</name>
    <dbReference type="NCBI Taxonomy" id="630975"/>
    <lineage>
        <taxon>Bacteria</taxon>
        <taxon>Bacillati</taxon>
        <taxon>Actinomycetota</taxon>
        <taxon>Actinomycetes</taxon>
        <taxon>Pseudonocardiales</taxon>
        <taxon>Pseudonocardiaceae</taxon>
        <taxon>Pseudonocardia</taxon>
    </lineage>
</organism>
<keyword evidence="8" id="KW-1185">Reference proteome</keyword>
<evidence type="ECO:0000259" key="6">
    <source>
        <dbReference type="Pfam" id="PF07687"/>
    </source>
</evidence>
<dbReference type="Gene3D" id="3.30.70.360">
    <property type="match status" value="1"/>
</dbReference>
<dbReference type="SUPFAM" id="SSF53187">
    <property type="entry name" value="Zn-dependent exopeptidases"/>
    <property type="match status" value="1"/>
</dbReference>
<comment type="cofactor">
    <cofactor evidence="1">
        <name>Zn(2+)</name>
        <dbReference type="ChEBI" id="CHEBI:29105"/>
    </cofactor>
</comment>
<accession>A0A543D0E6</accession>
<evidence type="ECO:0000256" key="5">
    <source>
        <dbReference type="ARBA" id="ARBA00022833"/>
    </source>
</evidence>
<name>A0A543D0E6_9PSEU</name>
<evidence type="ECO:0000256" key="2">
    <source>
        <dbReference type="ARBA" id="ARBA00006247"/>
    </source>
</evidence>
<comment type="similarity">
    <text evidence="2">Belongs to the peptidase M20A family.</text>
</comment>
<evidence type="ECO:0000256" key="3">
    <source>
        <dbReference type="ARBA" id="ARBA00022723"/>
    </source>
</evidence>
<proteinExistence type="inferred from homology"/>
<dbReference type="GO" id="GO:0016787">
    <property type="term" value="F:hydrolase activity"/>
    <property type="evidence" value="ECO:0007669"/>
    <property type="project" value="UniProtKB-KW"/>
</dbReference>
<evidence type="ECO:0000313" key="8">
    <source>
        <dbReference type="Proteomes" id="UP000315677"/>
    </source>
</evidence>
<dbReference type="Pfam" id="PF07687">
    <property type="entry name" value="M20_dimer"/>
    <property type="match status" value="1"/>
</dbReference>
<dbReference type="Pfam" id="PF01546">
    <property type="entry name" value="Peptidase_M20"/>
    <property type="match status" value="1"/>
</dbReference>
<keyword evidence="4" id="KW-0378">Hydrolase</keyword>
<evidence type="ECO:0000256" key="1">
    <source>
        <dbReference type="ARBA" id="ARBA00001947"/>
    </source>
</evidence>
<dbReference type="InterPro" id="IPR001261">
    <property type="entry name" value="ArgE/DapE_CS"/>
</dbReference>
<dbReference type="PANTHER" id="PTHR43808">
    <property type="entry name" value="ACETYLORNITHINE DEACETYLASE"/>
    <property type="match status" value="1"/>
</dbReference>
<dbReference type="InterPro" id="IPR002933">
    <property type="entry name" value="Peptidase_M20"/>
</dbReference>
<dbReference type="InterPro" id="IPR011650">
    <property type="entry name" value="Peptidase_M20_dimer"/>
</dbReference>
<keyword evidence="5" id="KW-0862">Zinc</keyword>
<dbReference type="InterPro" id="IPR036264">
    <property type="entry name" value="Bact_exopeptidase_dim_dom"/>
</dbReference>
<protein>
    <submittedName>
        <fullName evidence="7">Succinyldiaminopimelate desuccinylase</fullName>
    </submittedName>
</protein>
<dbReference type="AlphaFoldDB" id="A0A543D0E6"/>
<reference evidence="7 8" key="1">
    <citation type="submission" date="2019-06" db="EMBL/GenBank/DDBJ databases">
        <title>Sequencing the genomes of 1000 actinobacteria strains.</title>
        <authorList>
            <person name="Klenk H.-P."/>
        </authorList>
    </citation>
    <scope>NUCLEOTIDE SEQUENCE [LARGE SCALE GENOMIC DNA]</scope>
    <source>
        <strain evidence="7 8">DSM 45301</strain>
    </source>
</reference>
<dbReference type="PROSITE" id="PS00759">
    <property type="entry name" value="ARGE_DAPE_CPG2_2"/>
    <property type="match status" value="1"/>
</dbReference>